<keyword evidence="10 12" id="KW-0496">Mitochondrion</keyword>
<evidence type="ECO:0000256" key="10">
    <source>
        <dbReference type="ARBA" id="ARBA00023128"/>
    </source>
</evidence>
<comment type="function">
    <text evidence="12">Component of the PAM complex, a complex required for the translocation of transit peptide-containing proteins from the inner membrane into the mitochondrial matrix in an ATP-dependent manner.</text>
</comment>
<dbReference type="OrthoDB" id="5970083at2759"/>
<evidence type="ECO:0000256" key="5">
    <source>
        <dbReference type="ARBA" id="ARBA00022792"/>
    </source>
</evidence>
<dbReference type="GeneID" id="19320628"/>
<sequence>MLANTLRQRTLAAARRTPLVPTSASLAPSSVPIASTSAAAFGTTVSGAAASSPKPTPPPRSPHHDEKFLSWNQYLQLRRSRRLAGLVTTVPTTALAATAAGSYFLTLEVDPTNAIAGIDPTFIYAGLTLAFTGLGWLTGPTIGSSIWTLLHRKQAKQIAQKDHDFFEHIKRRRVDPSRQSMQNPVPDFYGEKIGSVKQYRQWLRDQAAYRRKAAHGLDADV</sequence>
<dbReference type="EMBL" id="KE361649">
    <property type="protein sequence ID" value="EPQ25881.1"/>
    <property type="molecule type" value="Genomic_DNA"/>
</dbReference>
<feature type="transmembrane region" description="Helical" evidence="12">
    <location>
        <begin position="124"/>
        <end position="150"/>
    </location>
</feature>
<proteinExistence type="inferred from homology"/>
<reference evidence="14 15" key="1">
    <citation type="journal article" date="2013" name="Plant Cell">
        <title>The transition from a phytopathogenic smut ancestor to an anamorphic biocontrol agent deciphered by comparative whole-genome analysis.</title>
        <authorList>
            <person name="Lefebvre F."/>
            <person name="Joly D.L."/>
            <person name="Labbe C."/>
            <person name="Teichmann B."/>
            <person name="Linning R."/>
            <person name="Belzile F."/>
            <person name="Bakkeren G."/>
            <person name="Belanger R.R."/>
        </authorList>
    </citation>
    <scope>NUCLEOTIDE SEQUENCE [LARGE SCALE GENOMIC DNA]</scope>
    <source>
        <strain evidence="14 15">PF-1</strain>
    </source>
</reference>
<keyword evidence="9 12" id="KW-0811">Translocation</keyword>
<dbReference type="InterPro" id="IPR013875">
    <property type="entry name" value="Pam17"/>
</dbReference>
<keyword evidence="3 12" id="KW-0813">Transport</keyword>
<evidence type="ECO:0000256" key="6">
    <source>
        <dbReference type="ARBA" id="ARBA00022927"/>
    </source>
</evidence>
<keyword evidence="8 12" id="KW-1133">Transmembrane helix</keyword>
<keyword evidence="5 12" id="KW-0999">Mitochondrion inner membrane</keyword>
<comment type="similarity">
    <text evidence="2 12">Belongs to the PAM17 family.</text>
</comment>
<name>A0A061H5K9_9BASI</name>
<dbReference type="PANTHER" id="PTHR28021">
    <property type="entry name" value="PRESEQUENCE TRANSLOCATED-ASSOCIATED MOTOR SUBUNIT PAM17, MITOCHONDRIAL"/>
    <property type="match status" value="1"/>
</dbReference>
<evidence type="ECO:0000256" key="13">
    <source>
        <dbReference type="SAM" id="MobiDB-lite"/>
    </source>
</evidence>
<protein>
    <recommendedName>
        <fullName evidence="12">Presequence translocated-associated motor subunit PAM17</fullName>
    </recommendedName>
</protein>
<evidence type="ECO:0000313" key="15">
    <source>
        <dbReference type="Proteomes" id="UP000053664"/>
    </source>
</evidence>
<keyword evidence="6 12" id="KW-0653">Protein transport</keyword>
<accession>A0A061H5K9</accession>
<evidence type="ECO:0000256" key="7">
    <source>
        <dbReference type="ARBA" id="ARBA00022946"/>
    </source>
</evidence>
<dbReference type="HOGENOM" id="CLU_068297_2_0_1"/>
<feature type="transmembrane region" description="Helical" evidence="12">
    <location>
        <begin position="83"/>
        <end position="104"/>
    </location>
</feature>
<dbReference type="KEGG" id="pfp:PFL1_06555"/>
<evidence type="ECO:0000256" key="11">
    <source>
        <dbReference type="ARBA" id="ARBA00023136"/>
    </source>
</evidence>
<evidence type="ECO:0000313" key="14">
    <source>
        <dbReference type="EMBL" id="EPQ25881.1"/>
    </source>
</evidence>
<comment type="subcellular location">
    <subcellularLocation>
        <location evidence="1 12">Mitochondrion inner membrane</location>
        <topology evidence="1 12">Multi-pass membrane protein</topology>
    </subcellularLocation>
</comment>
<evidence type="ECO:0000256" key="4">
    <source>
        <dbReference type="ARBA" id="ARBA00022692"/>
    </source>
</evidence>
<evidence type="ECO:0000256" key="9">
    <source>
        <dbReference type="ARBA" id="ARBA00023010"/>
    </source>
</evidence>
<gene>
    <name evidence="14" type="ORF">PFL1_06555</name>
</gene>
<evidence type="ECO:0000256" key="3">
    <source>
        <dbReference type="ARBA" id="ARBA00022448"/>
    </source>
</evidence>
<dbReference type="GO" id="GO:0001405">
    <property type="term" value="C:PAM complex, Tim23 associated import motor"/>
    <property type="evidence" value="ECO:0007669"/>
    <property type="project" value="UniProtKB-UniRule"/>
</dbReference>
<dbReference type="Proteomes" id="UP000053664">
    <property type="component" value="Unassembled WGS sequence"/>
</dbReference>
<dbReference type="AlphaFoldDB" id="A0A061H5K9"/>
<keyword evidence="11 12" id="KW-0472">Membrane</keyword>
<organism evidence="14 15">
    <name type="scientific">Pseudozyma flocculosa PF-1</name>
    <dbReference type="NCBI Taxonomy" id="1277687"/>
    <lineage>
        <taxon>Eukaryota</taxon>
        <taxon>Fungi</taxon>
        <taxon>Dikarya</taxon>
        <taxon>Basidiomycota</taxon>
        <taxon>Ustilaginomycotina</taxon>
        <taxon>Ustilaginomycetes</taxon>
        <taxon>Ustilaginales</taxon>
        <taxon>Ustilaginaceae</taxon>
        <taxon>Pseudozyma</taxon>
    </lineage>
</organism>
<evidence type="ECO:0000256" key="12">
    <source>
        <dbReference type="RuleBase" id="RU367146"/>
    </source>
</evidence>
<comment type="subunit">
    <text evidence="12">Component of the PAM complex.</text>
</comment>
<evidence type="ECO:0000256" key="2">
    <source>
        <dbReference type="ARBA" id="ARBA00006837"/>
    </source>
</evidence>
<feature type="region of interest" description="Disordered" evidence="13">
    <location>
        <begin position="45"/>
        <end position="66"/>
    </location>
</feature>
<dbReference type="PANTHER" id="PTHR28021:SF1">
    <property type="entry name" value="PRESEQUENCE TRANSLOCATED-ASSOCIATED MOTOR SUBUNIT PAM17, MITOCHONDRIAL"/>
    <property type="match status" value="1"/>
</dbReference>
<evidence type="ECO:0000256" key="1">
    <source>
        <dbReference type="ARBA" id="ARBA00004448"/>
    </source>
</evidence>
<dbReference type="eggNOG" id="ENOG502S1B1">
    <property type="taxonomic scope" value="Eukaryota"/>
</dbReference>
<dbReference type="Pfam" id="PF08566">
    <property type="entry name" value="Pam17"/>
    <property type="match status" value="1"/>
</dbReference>
<keyword evidence="7" id="KW-0809">Transit peptide</keyword>
<keyword evidence="4 12" id="KW-0812">Transmembrane</keyword>
<dbReference type="RefSeq" id="XP_007882289.1">
    <property type="nucleotide sequence ID" value="XM_007884098.1"/>
</dbReference>
<evidence type="ECO:0000256" key="8">
    <source>
        <dbReference type="ARBA" id="ARBA00022989"/>
    </source>
</evidence>
<dbReference type="GO" id="GO:0030150">
    <property type="term" value="P:protein import into mitochondrial matrix"/>
    <property type="evidence" value="ECO:0007669"/>
    <property type="project" value="UniProtKB-UniRule"/>
</dbReference>